<dbReference type="AlphaFoldDB" id="A0A3E1P2W5"/>
<gene>
    <name evidence="1" type="ORF">DXN04_14620</name>
</gene>
<protein>
    <submittedName>
        <fullName evidence="1">Uncharacterized protein</fullName>
    </submittedName>
</protein>
<reference evidence="1 2" key="1">
    <citation type="submission" date="2018-08" db="EMBL/GenBank/DDBJ databases">
        <title>Chitinophaga sp. K20C18050901, a novel bacterium isolated from forest soil.</title>
        <authorList>
            <person name="Wang C."/>
        </authorList>
    </citation>
    <scope>NUCLEOTIDE SEQUENCE [LARGE SCALE GENOMIC DNA]</scope>
    <source>
        <strain evidence="1 2">K20C18050901</strain>
    </source>
</reference>
<dbReference type="OrthoDB" id="676704at2"/>
<proteinExistence type="predicted"/>
<sequence>MTGRKITIDSAVIYMRKLQGTPHMRIRYKEDEFLLLREKGQEPRFETKPDLPEEALEKIIWAVSHYFPMRERDK</sequence>
<evidence type="ECO:0000313" key="2">
    <source>
        <dbReference type="Proteomes" id="UP000261174"/>
    </source>
</evidence>
<comment type="caution">
    <text evidence="1">The sequence shown here is derived from an EMBL/GenBank/DDBJ whole genome shotgun (WGS) entry which is preliminary data.</text>
</comment>
<name>A0A3E1P2W5_9BACT</name>
<dbReference type="RefSeq" id="WP_116854088.1">
    <property type="nucleotide sequence ID" value="NZ_QTJV01000004.1"/>
</dbReference>
<organism evidence="1 2">
    <name type="scientific">Chitinophaga silvisoli</name>
    <dbReference type="NCBI Taxonomy" id="2291814"/>
    <lineage>
        <taxon>Bacteria</taxon>
        <taxon>Pseudomonadati</taxon>
        <taxon>Bacteroidota</taxon>
        <taxon>Chitinophagia</taxon>
        <taxon>Chitinophagales</taxon>
        <taxon>Chitinophagaceae</taxon>
        <taxon>Chitinophaga</taxon>
    </lineage>
</organism>
<dbReference type="EMBL" id="QTJV01000004">
    <property type="protein sequence ID" value="RFM34505.1"/>
    <property type="molecule type" value="Genomic_DNA"/>
</dbReference>
<keyword evidence="2" id="KW-1185">Reference proteome</keyword>
<evidence type="ECO:0000313" key="1">
    <source>
        <dbReference type="EMBL" id="RFM34505.1"/>
    </source>
</evidence>
<accession>A0A3E1P2W5</accession>
<dbReference type="Proteomes" id="UP000261174">
    <property type="component" value="Unassembled WGS sequence"/>
</dbReference>